<evidence type="ECO:0000313" key="10">
    <source>
        <dbReference type="Proteomes" id="UP001250656"/>
    </source>
</evidence>
<evidence type="ECO:0000313" key="9">
    <source>
        <dbReference type="EMBL" id="MDT7829427.1"/>
    </source>
</evidence>
<evidence type="ECO:0000256" key="3">
    <source>
        <dbReference type="ARBA" id="ARBA00022729"/>
    </source>
</evidence>
<evidence type="ECO:0000256" key="2">
    <source>
        <dbReference type="ARBA" id="ARBA00006275"/>
    </source>
</evidence>
<dbReference type="InterPro" id="IPR011990">
    <property type="entry name" value="TPR-like_helical_dom_sf"/>
</dbReference>
<dbReference type="PROSITE" id="PS51257">
    <property type="entry name" value="PROKAR_LIPOPROTEIN"/>
    <property type="match status" value="1"/>
</dbReference>
<dbReference type="InterPro" id="IPR012944">
    <property type="entry name" value="SusD_RagB_dom"/>
</dbReference>
<feature type="domain" description="SusD-like N-terminal" evidence="8">
    <location>
        <begin position="71"/>
        <end position="219"/>
    </location>
</feature>
<feature type="signal peptide" evidence="6">
    <location>
        <begin position="1"/>
        <end position="21"/>
    </location>
</feature>
<evidence type="ECO:0000256" key="4">
    <source>
        <dbReference type="ARBA" id="ARBA00023136"/>
    </source>
</evidence>
<sequence>MNRKKLLILPLVLLSITMACDDYLEEELVSDVSAGQYYTDEAGLEDALVATYSWLKGFYGPERGFTMTTFGTDIFTNGSDGSHKAINLYDGSLNASQSYMNEAWRDWYRGINQANAVLNRATDIEMDEAKKTLRLAEARWLRAFYYFDIVRTYGDAYLTLDETTGVETEVDRSPASEIYAQAIVPDLEFAIANLENPGDTEYGRTHKAAAEFLLAKVLLRRSYTDYAAGDDASRAETLLSNVINNYGFELLDNYGNLWDITNQENSEIVWNLTISKSAVDDGTDDEGHRGHLYFLMEYDKERGMSRDVANGRPWKRFRPTDFFLDLFNRDIDTRYDQGFKHVWYANQEVSDDRGNLMVGDTAIYIPGPGKDVNWPQARKDAAPYLVFTEEDYTERIYPTVKKWLDPTRPDRQKEQGQRDVVLMRLADAYLLRAEAKLQQNNPGGAADDINVVRTRAAVEGEESAMQITAADVDLEFLLNERAREMYGEHARWFDLTRTRTLVERVRLHNPQAAPNIQDYHVLRPIGQDQIDRTVGGYPQNPGYPQ</sequence>
<feature type="domain" description="RagB/SusD" evidence="7">
    <location>
        <begin position="244"/>
        <end position="543"/>
    </location>
</feature>
<comment type="caution">
    <text evidence="9">The sequence shown here is derived from an EMBL/GenBank/DDBJ whole genome shotgun (WGS) entry which is preliminary data.</text>
</comment>
<evidence type="ECO:0000256" key="6">
    <source>
        <dbReference type="SAM" id="SignalP"/>
    </source>
</evidence>
<keyword evidence="5" id="KW-0998">Cell outer membrane</keyword>
<evidence type="ECO:0000259" key="8">
    <source>
        <dbReference type="Pfam" id="PF14322"/>
    </source>
</evidence>
<dbReference type="RefSeq" id="WP_314015350.1">
    <property type="nucleotide sequence ID" value="NZ_JAVTTP010000001.1"/>
</dbReference>
<dbReference type="Pfam" id="PF14322">
    <property type="entry name" value="SusD-like_3"/>
    <property type="match status" value="1"/>
</dbReference>
<keyword evidence="10" id="KW-1185">Reference proteome</keyword>
<dbReference type="SUPFAM" id="SSF48452">
    <property type="entry name" value="TPR-like"/>
    <property type="match status" value="1"/>
</dbReference>
<comment type="similarity">
    <text evidence="2">Belongs to the SusD family.</text>
</comment>
<organism evidence="9 10">
    <name type="scientific">Pricia mediterranea</name>
    <dbReference type="NCBI Taxonomy" id="3076079"/>
    <lineage>
        <taxon>Bacteria</taxon>
        <taxon>Pseudomonadati</taxon>
        <taxon>Bacteroidota</taxon>
        <taxon>Flavobacteriia</taxon>
        <taxon>Flavobacteriales</taxon>
        <taxon>Flavobacteriaceae</taxon>
        <taxon>Pricia</taxon>
    </lineage>
</organism>
<keyword evidence="4" id="KW-0472">Membrane</keyword>
<feature type="chain" id="PRO_5046274849" evidence="6">
    <location>
        <begin position="22"/>
        <end position="545"/>
    </location>
</feature>
<dbReference type="Proteomes" id="UP001250656">
    <property type="component" value="Unassembled WGS sequence"/>
</dbReference>
<dbReference type="Pfam" id="PF07980">
    <property type="entry name" value="SusD_RagB"/>
    <property type="match status" value="1"/>
</dbReference>
<dbReference type="EMBL" id="JAVTTP010000001">
    <property type="protein sequence ID" value="MDT7829427.1"/>
    <property type="molecule type" value="Genomic_DNA"/>
</dbReference>
<comment type="subcellular location">
    <subcellularLocation>
        <location evidence="1">Cell outer membrane</location>
    </subcellularLocation>
</comment>
<evidence type="ECO:0000256" key="5">
    <source>
        <dbReference type="ARBA" id="ARBA00023237"/>
    </source>
</evidence>
<name>A0ABU3L7I3_9FLAO</name>
<keyword evidence="3 6" id="KW-0732">Signal</keyword>
<dbReference type="Gene3D" id="1.25.40.390">
    <property type="match status" value="1"/>
</dbReference>
<proteinExistence type="inferred from homology"/>
<evidence type="ECO:0000259" key="7">
    <source>
        <dbReference type="Pfam" id="PF07980"/>
    </source>
</evidence>
<dbReference type="InterPro" id="IPR033985">
    <property type="entry name" value="SusD-like_N"/>
</dbReference>
<evidence type="ECO:0000256" key="1">
    <source>
        <dbReference type="ARBA" id="ARBA00004442"/>
    </source>
</evidence>
<gene>
    <name evidence="9" type="ORF">RQM65_12185</name>
</gene>
<accession>A0ABU3L7I3</accession>
<protein>
    <submittedName>
        <fullName evidence="9">RagB/SusD family nutrient uptake outer membrane protein</fullName>
    </submittedName>
</protein>
<reference evidence="9 10" key="1">
    <citation type="submission" date="2023-09" db="EMBL/GenBank/DDBJ databases">
        <title>Novel taxa isolated from Blanes Bay.</title>
        <authorList>
            <person name="Rey-Velasco X."/>
            <person name="Lucena T."/>
        </authorList>
    </citation>
    <scope>NUCLEOTIDE SEQUENCE [LARGE SCALE GENOMIC DNA]</scope>
    <source>
        <strain evidence="9 10">S334</strain>
    </source>
</reference>